<dbReference type="EMBL" id="SPUH01000001">
    <property type="protein sequence ID" value="TKS53467.1"/>
    <property type="molecule type" value="Genomic_DNA"/>
</dbReference>
<feature type="domain" description="DUF5916" evidence="2">
    <location>
        <begin position="221"/>
        <end position="318"/>
    </location>
</feature>
<dbReference type="SUPFAM" id="SSF56935">
    <property type="entry name" value="Porins"/>
    <property type="match status" value="1"/>
</dbReference>
<evidence type="ECO:0000313" key="4">
    <source>
        <dbReference type="Proteomes" id="UP000298681"/>
    </source>
</evidence>
<reference evidence="3 4" key="1">
    <citation type="submission" date="2019-01" db="EMBL/GenBank/DDBJ databases">
        <authorList>
            <person name="Zhang S."/>
        </authorList>
    </citation>
    <scope>NUCLEOTIDE SEQUENCE [LARGE SCALE GENOMIC DNA]</scope>
    <source>
        <strain evidence="3 4">1626</strain>
    </source>
</reference>
<sequence>MRRCRITIALASALLPCTATAMAVEIDGRIDPGEWAGAHEFTDFRQTQPLTGAPASHATRAWVMATSEGLAVAFRNEQPPDVPRTRQWVQRDFDAQVDRVNLMVDFDGDGRTAYNFTVASTGGIYDAVISNENQFNDDWDGLWTHAVAEDDSGWSVELLIPWHIAPMRDGRDGMRTLRIYLDRVVGATGERSAVPLATYERPRFVSEFQPLEVTAYSQSLLAVTPYVSGLYDNVGNAASASAGADLFWKPSGRFQLSATVNPDFGQVESDDLVVNFSATETFVSDKRPFFTENQGLFELTTPSDFSQQLYTRRVGGPADDGNGAGDITAAVKLNGNFGAVKYGVFSADEGGDAGRSFHALRVVRDFADQNLGAMLTRVERPWLDRQADVLGVDHNWRPTERWNVRTRLLGSRIDQAGTRNEDFGATLWADYEMDGGWRQQWIAMHFGNELQINDFGYLARNSVNYLHWELRRRFADQPEDSRYASKDWRWRAATSHNDRGDKLNDQFRVSREGRLRDGSYEYAQLNVNSAGVSDQLLRGNGIVRLPPSFSAVYEYERPRKGAWAHEVELELSSGGLAGNDRLGAAAFYGATWFISDAFSLNAGGTWIHRPDWLIWQGQGNLVGAFRGREVRLRAGLDWSIDPRQELRLKLQAIGIDARVRQAWRFDPMGHPVATADPVEDFGVRNLGFQVRYRYELAPLSHLYVVYARGGYEQLDDPDGAGGQLEDSFRLRDDEQLLVKLSYRFGR</sequence>
<dbReference type="AlphaFoldDB" id="A0A4Z1RFL3"/>
<dbReference type="RefSeq" id="WP_134672852.1">
    <property type="nucleotide sequence ID" value="NZ_SPUH01000001.1"/>
</dbReference>
<proteinExistence type="predicted"/>
<feature type="signal peptide" evidence="1">
    <location>
        <begin position="1"/>
        <end position="23"/>
    </location>
</feature>
<gene>
    <name evidence="3" type="ORF">E4582_00870</name>
</gene>
<dbReference type="Pfam" id="PF19313">
    <property type="entry name" value="DUF5916"/>
    <property type="match status" value="1"/>
</dbReference>
<dbReference type="SUPFAM" id="SSF49344">
    <property type="entry name" value="CBD9-like"/>
    <property type="match status" value="1"/>
</dbReference>
<keyword evidence="4" id="KW-1185">Reference proteome</keyword>
<dbReference type="InterPro" id="IPR045670">
    <property type="entry name" value="DUF5916"/>
</dbReference>
<protein>
    <recommendedName>
        <fullName evidence="2">DUF5916 domain-containing protein</fullName>
    </recommendedName>
</protein>
<dbReference type="Proteomes" id="UP000298681">
    <property type="component" value="Unassembled WGS sequence"/>
</dbReference>
<evidence type="ECO:0000313" key="3">
    <source>
        <dbReference type="EMBL" id="TKS53467.1"/>
    </source>
</evidence>
<accession>A0A4Z1RFL3</accession>
<evidence type="ECO:0000259" key="2">
    <source>
        <dbReference type="Pfam" id="PF19313"/>
    </source>
</evidence>
<keyword evidence="1" id="KW-0732">Signal</keyword>
<dbReference type="Gene3D" id="2.60.40.1190">
    <property type="match status" value="1"/>
</dbReference>
<evidence type="ECO:0000256" key="1">
    <source>
        <dbReference type="SAM" id="SignalP"/>
    </source>
</evidence>
<organism evidence="3 4">
    <name type="scientific">Luteimonas yindakuii</name>
    <dbReference type="NCBI Taxonomy" id="2565782"/>
    <lineage>
        <taxon>Bacteria</taxon>
        <taxon>Pseudomonadati</taxon>
        <taxon>Pseudomonadota</taxon>
        <taxon>Gammaproteobacteria</taxon>
        <taxon>Lysobacterales</taxon>
        <taxon>Lysobacteraceae</taxon>
        <taxon>Luteimonas</taxon>
    </lineage>
</organism>
<comment type="caution">
    <text evidence="3">The sequence shown here is derived from an EMBL/GenBank/DDBJ whole genome shotgun (WGS) entry which is preliminary data.</text>
</comment>
<feature type="chain" id="PRO_5021423043" description="DUF5916 domain-containing protein" evidence="1">
    <location>
        <begin position="24"/>
        <end position="746"/>
    </location>
</feature>
<name>A0A4Z1RFL3_9GAMM</name>